<evidence type="ECO:0000256" key="1">
    <source>
        <dbReference type="ARBA" id="ARBA00022603"/>
    </source>
</evidence>
<keyword evidence="2 5" id="KW-0808">Transferase</keyword>
<evidence type="ECO:0000256" key="4">
    <source>
        <dbReference type="ARBA" id="ARBA00022884"/>
    </source>
</evidence>
<gene>
    <name evidence="8" type="ORF">ACA1_006230</name>
</gene>
<feature type="active site" description="Nucleophile" evidence="5">
    <location>
        <position position="367"/>
    </location>
</feature>
<sequence>MELKEGGEVSTEVGWAEVPEGMRAFVASNGLPADAYQLRGLYRFVRLNPRLWSARTTSPLETAAVLQRELGGEGALEAEAVEWLPGFYRLPHSASISDSDLYKTGKIYGIDASSGAAVVALDPQPGDNVLDLCCAPGAKLCMIADMLAGQGTVTGVDIAEARLGACRNVLAKYEIPNARLVLHDGTTVNVLAPPRKTMALGAAPTDKTTDNNEEEEEEEEEEAEEETKEGQEEEGEAKDDDGRGKTSTGRICRHVSKKRDRAELAAARWRKKTKRKRVLPDELPHVFYAYPYDLCLTSASAQLYDRVMIDAQCTLDASVRHILHYGKLGWKDFTPRITEETVDLQKRLLANGFRLLAPGGYLVYSTCSFCREQNEDVVSWLLEREPTARVVPIPGADRMPCSKGLLPHTLRFYPRDTQTSGLFIAKLTKLAEPHATSTSTSSTAAAAAATDQVEDATRRAIP</sequence>
<feature type="compositionally biased region" description="Acidic residues" evidence="6">
    <location>
        <begin position="211"/>
        <end position="239"/>
    </location>
</feature>
<reference evidence="8 9" key="1">
    <citation type="journal article" date="2013" name="Genome Biol.">
        <title>Genome of Acanthamoeba castellanii highlights extensive lateral gene transfer and early evolution of tyrosine kinase signaling.</title>
        <authorList>
            <person name="Clarke M."/>
            <person name="Lohan A.J."/>
            <person name="Liu B."/>
            <person name="Lagkouvardos I."/>
            <person name="Roy S."/>
            <person name="Zafar N."/>
            <person name="Bertelli C."/>
            <person name="Schilde C."/>
            <person name="Kianianmomeni A."/>
            <person name="Burglin T.R."/>
            <person name="Frech C."/>
            <person name="Turcotte B."/>
            <person name="Kopec K.O."/>
            <person name="Synnott J.M."/>
            <person name="Choo C."/>
            <person name="Paponov I."/>
            <person name="Finkler A."/>
            <person name="Soon Heng Tan C."/>
            <person name="Hutchins A.P."/>
            <person name="Weinmeier T."/>
            <person name="Rattei T."/>
            <person name="Chu J.S."/>
            <person name="Gimenez G."/>
            <person name="Irimia M."/>
            <person name="Rigden D.J."/>
            <person name="Fitzpatrick D.A."/>
            <person name="Lorenzo-Morales J."/>
            <person name="Bateman A."/>
            <person name="Chiu C.H."/>
            <person name="Tang P."/>
            <person name="Hegemann P."/>
            <person name="Fromm H."/>
            <person name="Raoult D."/>
            <person name="Greub G."/>
            <person name="Miranda-Saavedra D."/>
            <person name="Chen N."/>
            <person name="Nash P."/>
            <person name="Ginger M.L."/>
            <person name="Horn M."/>
            <person name="Schaap P."/>
            <person name="Caler L."/>
            <person name="Loftus B."/>
        </authorList>
    </citation>
    <scope>NUCLEOTIDE SEQUENCE [LARGE SCALE GENOMIC DNA]</scope>
    <source>
        <strain evidence="8 9">Neff</strain>
    </source>
</reference>
<dbReference type="CDD" id="cd02440">
    <property type="entry name" value="AdoMet_MTases"/>
    <property type="match status" value="1"/>
</dbReference>
<dbReference type="Proteomes" id="UP000011083">
    <property type="component" value="Unassembled WGS sequence"/>
</dbReference>
<dbReference type="PANTHER" id="PTHR22807:SF16">
    <property type="entry name" value="SAM-DEPENDENT MTASE RSMB_NOP-TYPE DOMAIN-CONTAINING PROTEIN"/>
    <property type="match status" value="1"/>
</dbReference>
<dbReference type="PANTHER" id="PTHR22807">
    <property type="entry name" value="NOP2 YEAST -RELATED NOL1/NOP2/FMU SUN DOMAIN-CONTAINING"/>
    <property type="match status" value="1"/>
</dbReference>
<proteinExistence type="inferred from homology"/>
<feature type="binding site" evidence="5">
    <location>
        <position position="157"/>
    </location>
    <ligand>
        <name>S-adenosyl-L-methionine</name>
        <dbReference type="ChEBI" id="CHEBI:59789"/>
    </ligand>
</feature>
<dbReference type="AlphaFoldDB" id="L8HG26"/>
<feature type="binding site" evidence="5">
    <location>
        <position position="184"/>
    </location>
    <ligand>
        <name>S-adenosyl-L-methionine</name>
        <dbReference type="ChEBI" id="CHEBI:59789"/>
    </ligand>
</feature>
<dbReference type="GO" id="GO:0001510">
    <property type="term" value="P:RNA methylation"/>
    <property type="evidence" value="ECO:0007669"/>
    <property type="project" value="InterPro"/>
</dbReference>
<dbReference type="GeneID" id="14925514"/>
<keyword evidence="1 5" id="KW-0489">Methyltransferase</keyword>
<dbReference type="RefSeq" id="XP_004355063.1">
    <property type="nucleotide sequence ID" value="XM_004355011.1"/>
</dbReference>
<dbReference type="PROSITE" id="PS51686">
    <property type="entry name" value="SAM_MT_RSMB_NOP"/>
    <property type="match status" value="1"/>
</dbReference>
<feature type="region of interest" description="Disordered" evidence="6">
    <location>
        <begin position="435"/>
        <end position="462"/>
    </location>
</feature>
<evidence type="ECO:0000256" key="5">
    <source>
        <dbReference type="PROSITE-ProRule" id="PRU01023"/>
    </source>
</evidence>
<dbReference type="InterPro" id="IPR029063">
    <property type="entry name" value="SAM-dependent_MTases_sf"/>
</dbReference>
<evidence type="ECO:0000256" key="2">
    <source>
        <dbReference type="ARBA" id="ARBA00022679"/>
    </source>
</evidence>
<dbReference type="PRINTS" id="PR02008">
    <property type="entry name" value="RCMTFAMILY"/>
</dbReference>
<dbReference type="InterPro" id="IPR023267">
    <property type="entry name" value="RCMT"/>
</dbReference>
<dbReference type="InterPro" id="IPR001678">
    <property type="entry name" value="MeTrfase_RsmB-F_NOP2_dom"/>
</dbReference>
<comment type="caution">
    <text evidence="5">Lacks conserved residue(s) required for the propagation of feature annotation.</text>
</comment>
<feature type="compositionally biased region" description="Low complexity" evidence="6">
    <location>
        <begin position="435"/>
        <end position="450"/>
    </location>
</feature>
<evidence type="ECO:0000313" key="9">
    <source>
        <dbReference type="Proteomes" id="UP000011083"/>
    </source>
</evidence>
<name>L8HG26_ACACF</name>
<organism evidence="8 9">
    <name type="scientific">Acanthamoeba castellanii (strain ATCC 30010 / Neff)</name>
    <dbReference type="NCBI Taxonomy" id="1257118"/>
    <lineage>
        <taxon>Eukaryota</taxon>
        <taxon>Amoebozoa</taxon>
        <taxon>Discosea</taxon>
        <taxon>Longamoebia</taxon>
        <taxon>Centramoebida</taxon>
        <taxon>Acanthamoebidae</taxon>
        <taxon>Acanthamoeba</taxon>
    </lineage>
</organism>
<dbReference type="SUPFAM" id="SSF53335">
    <property type="entry name" value="S-adenosyl-L-methionine-dependent methyltransferases"/>
    <property type="match status" value="1"/>
</dbReference>
<feature type="region of interest" description="Disordered" evidence="6">
    <location>
        <begin position="194"/>
        <end position="252"/>
    </location>
</feature>
<evidence type="ECO:0000313" key="8">
    <source>
        <dbReference type="EMBL" id="ELR24489.1"/>
    </source>
</evidence>
<dbReference type="InterPro" id="IPR049560">
    <property type="entry name" value="MeTrfase_RsmB-F_NOP2_cat"/>
</dbReference>
<dbReference type="EMBL" id="KB007817">
    <property type="protein sequence ID" value="ELR24489.1"/>
    <property type="molecule type" value="Genomic_DNA"/>
</dbReference>
<feature type="binding site" evidence="5">
    <location>
        <position position="310"/>
    </location>
    <ligand>
        <name>S-adenosyl-L-methionine</name>
        <dbReference type="ChEBI" id="CHEBI:59789"/>
    </ligand>
</feature>
<keyword evidence="9" id="KW-1185">Reference proteome</keyword>
<dbReference type="GO" id="GO:0003723">
    <property type="term" value="F:RNA binding"/>
    <property type="evidence" value="ECO:0007669"/>
    <property type="project" value="UniProtKB-UniRule"/>
</dbReference>
<evidence type="ECO:0000256" key="6">
    <source>
        <dbReference type="SAM" id="MobiDB-lite"/>
    </source>
</evidence>
<evidence type="ECO:0000256" key="3">
    <source>
        <dbReference type="ARBA" id="ARBA00022691"/>
    </source>
</evidence>
<comment type="similarity">
    <text evidence="5">Belongs to the class I-like SAM-binding methyltransferase superfamily. RsmB/NOP family.</text>
</comment>
<keyword evidence="3 5" id="KW-0949">S-adenosyl-L-methionine</keyword>
<dbReference type="Gene3D" id="3.40.50.150">
    <property type="entry name" value="Vaccinia Virus protein VP39"/>
    <property type="match status" value="1"/>
</dbReference>
<dbReference type="PRINTS" id="PR02010">
    <property type="entry name" value="RCMT9"/>
</dbReference>
<evidence type="ECO:0000259" key="7">
    <source>
        <dbReference type="PROSITE" id="PS51686"/>
    </source>
</evidence>
<dbReference type="OMA" id="KYEKWGW"/>
<dbReference type="GO" id="GO:0008173">
    <property type="term" value="F:RNA methyltransferase activity"/>
    <property type="evidence" value="ECO:0007669"/>
    <property type="project" value="InterPro"/>
</dbReference>
<protein>
    <submittedName>
        <fullName evidence="8">NOL1/NOP2/sun domain containing protein</fullName>
    </submittedName>
</protein>
<dbReference type="VEuPathDB" id="AmoebaDB:ACA1_006230"/>
<keyword evidence="4 5" id="KW-0694">RNA-binding</keyword>
<feature type="domain" description="SAM-dependent MTase RsmB/NOP-type" evidence="7">
    <location>
        <begin position="41"/>
        <end position="430"/>
    </location>
</feature>
<dbReference type="OrthoDB" id="6093671at2759"/>
<dbReference type="KEGG" id="acan:ACA1_006230"/>
<accession>L8HG26</accession>
<dbReference type="InterPro" id="IPR023269">
    <property type="entry name" value="RCMT_subfamily_9"/>
</dbReference>
<dbReference type="Pfam" id="PF01189">
    <property type="entry name" value="Methyltr_RsmB-F"/>
    <property type="match status" value="2"/>
</dbReference>